<evidence type="ECO:0000313" key="2">
    <source>
        <dbReference type="EMBL" id="RNA04526.1"/>
    </source>
</evidence>
<comment type="caution">
    <text evidence="2">The sequence shown here is derived from an EMBL/GenBank/DDBJ whole genome shotgun (WGS) entry which is preliminary data.</text>
</comment>
<proteinExistence type="predicted"/>
<feature type="transmembrane region" description="Helical" evidence="1">
    <location>
        <begin position="28"/>
        <end position="47"/>
    </location>
</feature>
<organism evidence="2 3">
    <name type="scientific">Brachionus plicatilis</name>
    <name type="common">Marine rotifer</name>
    <name type="synonym">Brachionus muelleri</name>
    <dbReference type="NCBI Taxonomy" id="10195"/>
    <lineage>
        <taxon>Eukaryota</taxon>
        <taxon>Metazoa</taxon>
        <taxon>Spiralia</taxon>
        <taxon>Gnathifera</taxon>
        <taxon>Rotifera</taxon>
        <taxon>Eurotatoria</taxon>
        <taxon>Monogononta</taxon>
        <taxon>Pseudotrocha</taxon>
        <taxon>Ploima</taxon>
        <taxon>Brachionidae</taxon>
        <taxon>Brachionus</taxon>
    </lineage>
</organism>
<keyword evidence="1" id="KW-1133">Transmembrane helix</keyword>
<evidence type="ECO:0000256" key="1">
    <source>
        <dbReference type="SAM" id="Phobius"/>
    </source>
</evidence>
<keyword evidence="3" id="KW-1185">Reference proteome</keyword>
<evidence type="ECO:0000313" key="3">
    <source>
        <dbReference type="Proteomes" id="UP000276133"/>
    </source>
</evidence>
<protein>
    <submittedName>
        <fullName evidence="2">Uncharacterized protein</fullName>
    </submittedName>
</protein>
<gene>
    <name evidence="2" type="ORF">BpHYR1_051658</name>
</gene>
<reference evidence="2 3" key="1">
    <citation type="journal article" date="2018" name="Sci. Rep.">
        <title>Genomic signatures of local adaptation to the degree of environmental predictability in rotifers.</title>
        <authorList>
            <person name="Franch-Gras L."/>
            <person name="Hahn C."/>
            <person name="Garcia-Roger E.M."/>
            <person name="Carmona M.J."/>
            <person name="Serra M."/>
            <person name="Gomez A."/>
        </authorList>
    </citation>
    <scope>NUCLEOTIDE SEQUENCE [LARGE SCALE GENOMIC DNA]</scope>
    <source>
        <strain evidence="2">HYR1</strain>
    </source>
</reference>
<keyword evidence="1" id="KW-0472">Membrane</keyword>
<dbReference type="AlphaFoldDB" id="A0A3M7PZ92"/>
<accession>A0A3M7PZ92</accession>
<sequence length="61" mass="7106">MLDCSINYQKKNNLSLFLSYNKCKMGQVLHVVTILCIVSYTITEPILDLWQKSHLNKIGEY</sequence>
<name>A0A3M7PZ92_BRAPC</name>
<dbReference type="EMBL" id="REGN01008071">
    <property type="protein sequence ID" value="RNA04526.1"/>
    <property type="molecule type" value="Genomic_DNA"/>
</dbReference>
<keyword evidence="1" id="KW-0812">Transmembrane</keyword>
<dbReference type="Proteomes" id="UP000276133">
    <property type="component" value="Unassembled WGS sequence"/>
</dbReference>